<evidence type="ECO:0000256" key="5">
    <source>
        <dbReference type="ARBA" id="ARBA00023125"/>
    </source>
</evidence>
<comment type="similarity">
    <text evidence="2">Belongs to the RecA family. DMC1 subfamily.</text>
</comment>
<dbReference type="InterPro" id="IPR003593">
    <property type="entry name" value="AAA+_ATPase"/>
</dbReference>
<dbReference type="NCBIfam" id="TIGR02238">
    <property type="entry name" value="recomb_DMC1"/>
    <property type="match status" value="1"/>
</dbReference>
<dbReference type="GO" id="GO:0000150">
    <property type="term" value="F:DNA strand exchange activity"/>
    <property type="evidence" value="ECO:0007669"/>
    <property type="project" value="InterPro"/>
</dbReference>
<dbReference type="PANTHER" id="PTHR22942:SF30">
    <property type="entry name" value="MEIOTIC RECOMBINATION PROTEIN DMC1_LIM15 HOMOLOG"/>
    <property type="match status" value="1"/>
</dbReference>
<evidence type="ECO:0000256" key="8">
    <source>
        <dbReference type="ARBA" id="ARBA00023306"/>
    </source>
</evidence>
<dbReference type="SMART" id="SM00382">
    <property type="entry name" value="AAA"/>
    <property type="match status" value="1"/>
</dbReference>
<name>A0A6A7GAV1_9CRUS</name>
<dbReference type="InterPro" id="IPR027417">
    <property type="entry name" value="P-loop_NTPase"/>
</dbReference>
<evidence type="ECO:0000256" key="2">
    <source>
        <dbReference type="ARBA" id="ARBA00008897"/>
    </source>
</evidence>
<dbReference type="InterPro" id="IPR016467">
    <property type="entry name" value="DNA_recomb/repair_RecA-like"/>
</dbReference>
<dbReference type="GO" id="GO:0003697">
    <property type="term" value="F:single-stranded DNA binding"/>
    <property type="evidence" value="ECO:0007669"/>
    <property type="project" value="TreeGrafter"/>
</dbReference>
<accession>A0A6A7GAV1</accession>
<evidence type="ECO:0000256" key="3">
    <source>
        <dbReference type="ARBA" id="ARBA00022741"/>
    </source>
</evidence>
<dbReference type="GO" id="GO:0000730">
    <property type="term" value="P:DNA recombinase assembly"/>
    <property type="evidence" value="ECO:0007669"/>
    <property type="project" value="TreeGrafter"/>
</dbReference>
<evidence type="ECO:0000256" key="9">
    <source>
        <dbReference type="RuleBase" id="RU003422"/>
    </source>
</evidence>
<keyword evidence="4 9" id="KW-0067">ATP-binding</keyword>
<sequence>MSRTRERTVSPAENVIEENEEQRECYVVIGNLQNVGINVSDIQKLQNAGIHTVNAIQMTTSKKLLAIKGLSEAKVAKIKEASSKLITASLFCTGFDVLERRKDVLRLSTGCKAFDELLGGGIESMSITEIFGEFRTGKTQICHTLCVTAQLPTELGGGNGKVVFIDTEGTFRPDRIIQIANRFGVDANTVLDNILYARAYTHEAQMEMVSAVSSKLVEERYSLIIVDSVTALFRVDFSGRAELAERQQKLGQFMSRLMKLSEEFNTAVLISNQVVSDPSGGAMFVSDPKKPIGGHILAHSSTTRISLRKGRGDQRIAKIYDSPSLPEAECVYQLSDGGICDVKD</sequence>
<feature type="domain" description="RecA family profile 1" evidence="10">
    <location>
        <begin position="103"/>
        <end position="274"/>
    </location>
</feature>
<dbReference type="FunFam" id="1.10.150.20:FF:000126">
    <property type="entry name" value="DNA repair protein RAD51 homolog"/>
    <property type="match status" value="1"/>
</dbReference>
<dbReference type="SUPFAM" id="SSF47794">
    <property type="entry name" value="Rad51 N-terminal domain-like"/>
    <property type="match status" value="1"/>
</dbReference>
<dbReference type="InterPro" id="IPR011940">
    <property type="entry name" value="Dmc1"/>
</dbReference>
<dbReference type="GO" id="GO:0042148">
    <property type="term" value="P:DNA strand invasion"/>
    <property type="evidence" value="ECO:0007669"/>
    <property type="project" value="TreeGrafter"/>
</dbReference>
<evidence type="ECO:0000256" key="1">
    <source>
        <dbReference type="ARBA" id="ARBA00004123"/>
    </source>
</evidence>
<dbReference type="Gene3D" id="1.10.150.20">
    <property type="entry name" value="5' to 3' exonuclease, C-terminal subdomain"/>
    <property type="match status" value="1"/>
</dbReference>
<dbReference type="InterPro" id="IPR020588">
    <property type="entry name" value="RecA_ATP-bd"/>
</dbReference>
<dbReference type="InterPro" id="IPR010995">
    <property type="entry name" value="DNA_repair_Rad51/TF_NusA_a-hlx"/>
</dbReference>
<dbReference type="GO" id="GO:0005524">
    <property type="term" value="F:ATP binding"/>
    <property type="evidence" value="ECO:0007669"/>
    <property type="project" value="UniProtKB-KW"/>
</dbReference>
<dbReference type="AlphaFoldDB" id="A0A6A7GAV1"/>
<proteinExistence type="evidence at transcript level"/>
<dbReference type="GO" id="GO:0007131">
    <property type="term" value="P:reciprocal meiotic recombination"/>
    <property type="evidence" value="ECO:0007669"/>
    <property type="project" value="InterPro"/>
</dbReference>
<comment type="subcellular location">
    <subcellularLocation>
        <location evidence="1">Nucleus</location>
    </subcellularLocation>
</comment>
<keyword evidence="6" id="KW-0539">Nucleus</keyword>
<dbReference type="GO" id="GO:0070192">
    <property type="term" value="P:chromosome organization involved in meiotic cell cycle"/>
    <property type="evidence" value="ECO:0007669"/>
    <property type="project" value="TreeGrafter"/>
</dbReference>
<dbReference type="PROSITE" id="PS50163">
    <property type="entry name" value="RECA_3"/>
    <property type="match status" value="1"/>
</dbReference>
<keyword evidence="3 9" id="KW-0547">Nucleotide-binding</keyword>
<keyword evidence="8" id="KW-0131">Cell cycle</keyword>
<evidence type="ECO:0000259" key="11">
    <source>
        <dbReference type="PROSITE" id="PS50163"/>
    </source>
</evidence>
<evidence type="ECO:0000259" key="10">
    <source>
        <dbReference type="PROSITE" id="PS50162"/>
    </source>
</evidence>
<dbReference type="SUPFAM" id="SSF52540">
    <property type="entry name" value="P-loop containing nucleoside triphosphate hydrolases"/>
    <property type="match status" value="1"/>
</dbReference>
<dbReference type="Gene3D" id="3.40.50.300">
    <property type="entry name" value="P-loop containing nucleotide triphosphate hydrolases"/>
    <property type="match status" value="1"/>
</dbReference>
<dbReference type="EMBL" id="IACT01009287">
    <property type="protein sequence ID" value="LAC28397.1"/>
    <property type="molecule type" value="mRNA"/>
</dbReference>
<evidence type="ECO:0000256" key="7">
    <source>
        <dbReference type="ARBA" id="ARBA00023254"/>
    </source>
</evidence>
<keyword evidence="5" id="KW-0238">DNA-binding</keyword>
<dbReference type="GO" id="GO:0006312">
    <property type="term" value="P:mitotic recombination"/>
    <property type="evidence" value="ECO:0007669"/>
    <property type="project" value="TreeGrafter"/>
</dbReference>
<evidence type="ECO:0000256" key="6">
    <source>
        <dbReference type="ARBA" id="ARBA00023242"/>
    </source>
</evidence>
<dbReference type="GO" id="GO:0000794">
    <property type="term" value="C:condensed nuclear chromosome"/>
    <property type="evidence" value="ECO:0007669"/>
    <property type="project" value="TreeGrafter"/>
</dbReference>
<evidence type="ECO:0000256" key="4">
    <source>
        <dbReference type="ARBA" id="ARBA00022840"/>
    </source>
</evidence>
<dbReference type="GO" id="GO:0003690">
    <property type="term" value="F:double-stranded DNA binding"/>
    <property type="evidence" value="ECO:0007669"/>
    <property type="project" value="TreeGrafter"/>
</dbReference>
<dbReference type="InterPro" id="IPR020587">
    <property type="entry name" value="RecA_monomer-monomer_interface"/>
</dbReference>
<evidence type="ECO:0000313" key="12">
    <source>
        <dbReference type="EMBL" id="LAC28397.1"/>
    </source>
</evidence>
<dbReference type="GO" id="GO:0140664">
    <property type="term" value="F:ATP-dependent DNA damage sensor activity"/>
    <property type="evidence" value="ECO:0007669"/>
    <property type="project" value="InterPro"/>
</dbReference>
<reference evidence="12" key="1">
    <citation type="submission" date="2017-11" db="EMBL/GenBank/DDBJ databases">
        <title>The sensing device of the deep-sea amphipod.</title>
        <authorList>
            <person name="Kobayashi H."/>
            <person name="Nagahama T."/>
            <person name="Arai W."/>
            <person name="Sasagawa Y."/>
            <person name="Umeda M."/>
            <person name="Hayashi T."/>
            <person name="Nikaido I."/>
            <person name="Watanabe H."/>
            <person name="Oguri K."/>
            <person name="Kitazato H."/>
            <person name="Fujioka K."/>
            <person name="Kido Y."/>
            <person name="Takami H."/>
        </authorList>
    </citation>
    <scope>NUCLEOTIDE SEQUENCE</scope>
    <source>
        <tissue evidence="12">Whole body</tissue>
    </source>
</reference>
<dbReference type="InterPro" id="IPR013632">
    <property type="entry name" value="Rad51_C"/>
</dbReference>
<feature type="domain" description="RecA family profile 2" evidence="11">
    <location>
        <begin position="281"/>
        <end position="344"/>
    </location>
</feature>
<dbReference type="PANTHER" id="PTHR22942">
    <property type="entry name" value="RECA/RAD51/RADA DNA STRAND-PAIRING FAMILY MEMBER"/>
    <property type="match status" value="1"/>
</dbReference>
<protein>
    <submittedName>
        <fullName evidence="12">Meiotic recombinase Dmc1</fullName>
    </submittedName>
</protein>
<dbReference type="PROSITE" id="PS50162">
    <property type="entry name" value="RECA_2"/>
    <property type="match status" value="1"/>
</dbReference>
<dbReference type="CDD" id="cd19514">
    <property type="entry name" value="DMC1"/>
    <property type="match status" value="1"/>
</dbReference>
<dbReference type="PIRSF" id="PIRSF005856">
    <property type="entry name" value="Rad51"/>
    <property type="match status" value="1"/>
</dbReference>
<dbReference type="Pfam" id="PF08423">
    <property type="entry name" value="Rad51"/>
    <property type="match status" value="1"/>
</dbReference>
<dbReference type="NCBIfam" id="NF003301">
    <property type="entry name" value="PRK04301.1"/>
    <property type="match status" value="1"/>
</dbReference>
<keyword evidence="7" id="KW-0469">Meiosis</keyword>
<organism evidence="12">
    <name type="scientific">Hirondellea gigas</name>
    <dbReference type="NCBI Taxonomy" id="1518452"/>
    <lineage>
        <taxon>Eukaryota</taxon>
        <taxon>Metazoa</taxon>
        <taxon>Ecdysozoa</taxon>
        <taxon>Arthropoda</taxon>
        <taxon>Crustacea</taxon>
        <taxon>Multicrustacea</taxon>
        <taxon>Malacostraca</taxon>
        <taxon>Eumalacostraca</taxon>
        <taxon>Peracarida</taxon>
        <taxon>Amphipoda</taxon>
        <taxon>Amphilochidea</taxon>
        <taxon>Lysianassida</taxon>
        <taxon>Lysianassidira</taxon>
        <taxon>Lysianassoidea</taxon>
        <taxon>Lysianassidae</taxon>
        <taxon>Hirondellea</taxon>
    </lineage>
</organism>
<dbReference type="FunFam" id="3.40.50.300:FF:000239">
    <property type="entry name" value="Meiotic recombination protein DMC1"/>
    <property type="match status" value="1"/>
</dbReference>